<sequence>MTYRILTIVLAAVVVAVVMPADASAQSTPRTSWGTPDLQGVWDFRSLTPMERPTDLATNETFTEEQAAEFSEQEIGRRSRDTDTSGRVVPYN</sequence>
<evidence type="ECO:0000256" key="1">
    <source>
        <dbReference type="SAM" id="MobiDB-lite"/>
    </source>
</evidence>
<reference evidence="2" key="1">
    <citation type="submission" date="2018-05" db="EMBL/GenBank/DDBJ databases">
        <authorList>
            <person name="Lanie J.A."/>
            <person name="Ng W.-L."/>
            <person name="Kazmierczak K.M."/>
            <person name="Andrzejewski T.M."/>
            <person name="Davidsen T.M."/>
            <person name="Wayne K.J."/>
            <person name="Tettelin H."/>
            <person name="Glass J.I."/>
            <person name="Rusch D."/>
            <person name="Podicherti R."/>
            <person name="Tsui H.-C.T."/>
            <person name="Winkler M.E."/>
        </authorList>
    </citation>
    <scope>NUCLEOTIDE SEQUENCE</scope>
</reference>
<accession>A0A382Z5E6</accession>
<name>A0A382Z5E6_9ZZZZ</name>
<feature type="compositionally biased region" description="Basic and acidic residues" evidence="1">
    <location>
        <begin position="74"/>
        <end position="84"/>
    </location>
</feature>
<protein>
    <submittedName>
        <fullName evidence="2">Uncharacterized protein</fullName>
    </submittedName>
</protein>
<feature type="non-terminal residue" evidence="2">
    <location>
        <position position="92"/>
    </location>
</feature>
<evidence type="ECO:0000313" key="2">
    <source>
        <dbReference type="EMBL" id="SVD90683.1"/>
    </source>
</evidence>
<dbReference type="EMBL" id="UINC01181142">
    <property type="protein sequence ID" value="SVD90683.1"/>
    <property type="molecule type" value="Genomic_DNA"/>
</dbReference>
<feature type="region of interest" description="Disordered" evidence="1">
    <location>
        <begin position="59"/>
        <end position="92"/>
    </location>
</feature>
<dbReference type="AlphaFoldDB" id="A0A382Z5E6"/>
<proteinExistence type="predicted"/>
<organism evidence="2">
    <name type="scientific">marine metagenome</name>
    <dbReference type="NCBI Taxonomy" id="408172"/>
    <lineage>
        <taxon>unclassified sequences</taxon>
        <taxon>metagenomes</taxon>
        <taxon>ecological metagenomes</taxon>
    </lineage>
</organism>
<gene>
    <name evidence="2" type="ORF">METZ01_LOCUS443537</name>
</gene>